<comment type="caution">
    <text evidence="5">Lacks conserved residue(s) required for the propagation of feature annotation.</text>
</comment>
<feature type="domain" description="Vitellogenin" evidence="7">
    <location>
        <begin position="26"/>
        <end position="690"/>
    </location>
</feature>
<feature type="domain" description="Vitellogenin" evidence="7">
    <location>
        <begin position="3185"/>
        <end position="3846"/>
    </location>
</feature>
<keyword evidence="2" id="KW-0758">Storage protein</keyword>
<keyword evidence="4" id="KW-0325">Glycoprotein</keyword>
<dbReference type="Pfam" id="PF01347">
    <property type="entry name" value="Vitellogenin_N"/>
    <property type="match status" value="3"/>
</dbReference>
<feature type="domain" description="VWFD" evidence="8">
    <location>
        <begin position="2847"/>
        <end position="3027"/>
    </location>
</feature>
<name>A0A9R0F048_SPOFR</name>
<dbReference type="InterPro" id="IPR001747">
    <property type="entry name" value="Vitellogenin_N"/>
</dbReference>
<evidence type="ECO:0000256" key="1">
    <source>
        <dbReference type="ARBA" id="ARBA00022729"/>
    </source>
</evidence>
<feature type="domain" description="VWFD" evidence="8">
    <location>
        <begin position="1315"/>
        <end position="1497"/>
    </location>
</feature>
<dbReference type="Gene3D" id="2.30.230.10">
    <property type="entry name" value="Lipovitellin, beta-sheet shell regions, chain A"/>
    <property type="match status" value="3"/>
</dbReference>
<evidence type="ECO:0000256" key="3">
    <source>
        <dbReference type="ARBA" id="ARBA00023157"/>
    </source>
</evidence>
<dbReference type="Gene3D" id="1.25.10.20">
    <property type="entry name" value="Vitellinogen, superhelical"/>
    <property type="match status" value="3"/>
</dbReference>
<evidence type="ECO:0000256" key="5">
    <source>
        <dbReference type="PROSITE-ProRule" id="PRU00557"/>
    </source>
</evidence>
<evidence type="ECO:0000256" key="2">
    <source>
        <dbReference type="ARBA" id="ARBA00022761"/>
    </source>
</evidence>
<proteinExistence type="predicted"/>
<dbReference type="GO" id="GO:0045735">
    <property type="term" value="F:nutrient reservoir activity"/>
    <property type="evidence" value="ECO:0007669"/>
    <property type="project" value="UniProtKB-KW"/>
</dbReference>
<evidence type="ECO:0000313" key="10">
    <source>
        <dbReference type="RefSeq" id="XP_050555493.1"/>
    </source>
</evidence>
<keyword evidence="1 6" id="KW-0732">Signal</keyword>
<protein>
    <submittedName>
        <fullName evidence="10">Uncharacterized protein LOC118280768</fullName>
    </submittedName>
</protein>
<dbReference type="SUPFAM" id="SSF56968">
    <property type="entry name" value="Lipovitellin-phosvitin complex, beta-sheet shell regions"/>
    <property type="match status" value="6"/>
</dbReference>
<keyword evidence="3" id="KW-1015">Disulfide bond</keyword>
<evidence type="ECO:0000256" key="6">
    <source>
        <dbReference type="SAM" id="SignalP"/>
    </source>
</evidence>
<evidence type="ECO:0000259" key="8">
    <source>
        <dbReference type="PROSITE" id="PS51233"/>
    </source>
</evidence>
<accession>A0A9R0F048</accession>
<dbReference type="SMART" id="SM01169">
    <property type="entry name" value="DUF1943"/>
    <property type="match status" value="3"/>
</dbReference>
<evidence type="ECO:0000256" key="4">
    <source>
        <dbReference type="ARBA" id="ARBA00023180"/>
    </source>
</evidence>
<dbReference type="SMART" id="SM00638">
    <property type="entry name" value="LPD_N"/>
    <property type="match status" value="3"/>
</dbReference>
<feature type="domain" description="Vitellogenin" evidence="7">
    <location>
        <begin position="1563"/>
        <end position="2224"/>
    </location>
</feature>
<feature type="domain" description="VWFD" evidence="8">
    <location>
        <begin position="4464"/>
        <end position="4646"/>
    </location>
</feature>
<dbReference type="Pfam" id="PF00094">
    <property type="entry name" value="VWD"/>
    <property type="match status" value="3"/>
</dbReference>
<sequence>MRLLVLTALVAAVASSPLTQSKTWPWQVGKDYHYNVNTFTWTKYDNSNSNGNAFKAEFIIRVLAPGQLMAKLNQPLYAQMQSEEITYNVAPSDLKYQSVQITDEPIEIFVVGGRVKSFKVPTGLSVAHENLFKGLISALQVDLSTFGHVHDFPNSFDKDSFQGLFKKIETDVTGECETLYTVSPVSAEWRRELPNFASEEDPVEIVKSKNYDSCKKRAAFFYGVPEGSVWNGIAYDNEEKQFIKHTSESRTLAGKQGTIYQSDVISSVYVSPLLFGKQKAEVYSYVKASLSSVEETTGEEWEKPEEVREITSLLFSLNESMFIPKFTDQTIANAQKLLQDMTPLLQNPDQLSKADFLAKFNILVRLIGSLNAEQLNLLTSSVEIAKDSKNIAKNGMWIIYRDAVAQAGTDVAFAQIKSWVLTKKVQGEEAAQLITGIGATLMPSKKVIAEFFDFATKPEVMELQYLNTSALLAATKLSRYSEGSLYVVDTIIPRLARELKHAVKNGDSNKAQVYIRVLGNLVNPEVLEVFAPYLDGTVAVSKYLRIQIVASLKALANTKNEYVRAVLYSILRNTAEPYEVRVLAALNIFMAFPTADMMQVMAHMTNDDPSTQVRAVLANGINFAAGLNDPRFAELAKTAKSVQTLVSKEKFGYRISTDSIIDKYTADDDMTYFRELSYIGSEDNFFPVYHRSALRTRSTAWTEESQITMSVTGVQQLLEHITQMIYKADDSTVDVKFSAKEIARKLNIKREPQDKLEGSLFLDILNQQKLITFTEADLNAFIASAVKNVQQMLKGVDVQYTKVLNQKQTYVVFPLAAGVPFFFEYAEPLIISFNGQVKIKVDSSAKELTGSLNKNLNIAYARNLAGSVGFLDTLGDVYATSGAINKIQFHIPLNLNTVVAPGQIKLNFVMPEEDATLIHMSVWPYTTLQKTDSVLTVAENPTTKFVERAAKTVNTDLKLGYLTRVFFTLQGYSYSSDFKNMNTLFNGDILSDVAESLYLKDVALTQFDFKYLAKETKNKDVTFDFSYKTLFNQNESGEMGPAAIFEDVSANSQARRDEIVKRAAKGIESAEVQLYDFSAVFNGESKVEYVFTGAVAESFVDDKAQAALFFNGLNQVNIMYKEVKPKIAPLNFEEALKNKIEVTYEADLKYGTSDNVHIQGTGVRSEKYTELLSKDPLAKQCLEESKEGNTYQKDCYKMIMKAHAPDFFKFNVNYKYLSPGYLDLSYSTYELFKQMNSWEQEEDPMMRTDDGILDVEMQADYYDNFVNYKFITKVGTVSFNNVKGLAYYPYYMAYYAPTTNWERAYNYYYGYQYMPSCAVDSSKVQTFSGRSYDYSLTGSWHVVMVDESNEFKSTDLVILARRPSENQEEVYVSYKTESGKYVELDIKPTKFEVKTNAKDVSDGKLTIYWDEEKEVPLLQYYTLTDGVTVFNINNGAIRLVYDSQRLVVFTDKHRKTTRGICGQSSTQTRDDYMTPYGLVDLPEYYGASFSLEGEGSDPKTVELKEEAKLKAYQPVTKYTNVLRSDDEWSKAKNESYTMKLLVLTAIFAAVTCSPVSESNTWPWQVGKEYSYNVESYTWTNYEKSDSYGNSFKTLFMVRVLSPGRLLAKLESPMFAQFHDQVTREEWPTGLDYNPVEKFEHPFEIFVQGGRVVSLKLPESLSVPNENLLKGLIGALQADLSTYNHVDDFPNSYDKESFQGLFKKMESDVTGDCETLYSVAPVSADWHRELPDFAEDPIEITKSKNYDSCAKFVDFNFGVPEGAVWKGLAIDNEEKQFIKHTTETRLLVGKHGTIYKSESFDSAVANPLLFGKQKAQVHSYISFNLLSIQPESSKEWVKSEEYRTVDSLIFRYDPKTIIKASEKYIADAQKLLQEMTPLLQDPSVLPKSDFLSKYKNLIRLIMFMSPEQLAQLNNSIEVAKSSKNVAKNNMWIIYRDAVVQAGTYTAFQEIKNWIQSEKVKGDEAADVISSMASVLRVRTKKVMSEFYDLVMSPEVQKQEYFNTTALLAVSKFIASNEDDSFLKEKVIPRLSEELKKAIEIDDKNKAQVYVRVLGNLAHPEILKVFAPYLDGHVPVTKYLRIQMVISLKSLANTKDIHVRAALFSLLKNTAEPYEIRVAAALNIFLAFPSHEMMQIMAHMSGTDPSTQVRAVLTNGITFAAGLKDPRFTKLAKTAKSVLYLLPKEKFGYRYSTESLVDEYTSDDVAAHFRELSYIGSENHILPVYQRGGLRFGSTGWTEEEWFTYSVSDMKHLMNYLNGMFVQLPEKSYGDVKFSSKKIADLLNIKPKHRCYLEGSFFLNNWNQQTLLTFTQDDLDSLLKDFVKETEKQPNEINYTNLLRQKQVFVTFPLSTGMLFVYDYSEPTVVKMQSQLKGNVEKDFSINSNFDLKLLYARNLDGSIGFFDAFSNLYVSSGVINKFQFYIPLKMSATLQLGKSKLSLKFEMPEQNVNLMHMSVWPYISRYDLYSPVTALQCPSTKFIERSKKVVSAPFKFGEITGTVYELSGFSYSNDYKKPLSLFKDDFLTNVRNLLYQKDVAYTSFDLKYLAKESQNNAVVYNILTGIGHSEGGTSEEIEPAKTMVNVTLPGRYEEIVKRASAGIESATKIQILDISVEFEGKKKQEFVLTSAVAYGSAESKVQAAWFINAGEQINAVYRVIAPQINPLNFEEALKNKFKIKYEGDFKIGKYDNIHFKGFEERSKKYTEQLRNDPLGKQCLEETKRDNIYLKDCHKMIIKAHAPDYAKGTFTYKQLPTEWNKWFVSVYEYLKDLYNWDEQVDKFRTVNDNTLEIVSEAFFYDHYINYEFSTKNGVVKLNNVEILPYYQYFTANYAPISPWERSRNWFTDYQHFPFCSVDDNKIKTFSGREYDYSVTNAWHVVMVDKAREFDNDIVILMRREKANQAVVYVSYRTAHGQTVEIEITPKTIEVTTNATRTTSAGITTYFNLQMNAPILEYYTIAHDTEFFSLNNGQVRFMYDNHRLVIFTDDHRSSTWGLCGMSTSQISDDYITPFGVVYVPGYYGAAFALDEECSDPSTLELKNKAKLKAYQPTTKYTNILWSDDEWSKIKNESVKGAKSFRQKFTDSQRIKKVNPFKVCFSQKLINLLKIIILDSIARYHNFGEVRGLLTYLTGNDNWYKTRHTGLVDQKCARLCYTEHDQRNSWTMKLLVLTAIVAVVASNPLTGNAKWPWQVGKEYVYDVNTYTWTKFENSNSNGNAFKSQFVIRVLAPGHLQAKLQNPTQTQIQGVLDINKVPSDLKYEPVPKIDEVFEIFVDGGRVLSLKVPSSLSSADVNILKGLISALQVDLSTFGHVDSFPNNFDKNTFQGLFKKSEADVTGDCETLYSISPISVEVRRSLQSFAEDPIEITKSKNYDSCKKRVGLGFGVPEGAVWNGLAYENDERQLIKHTSESRIHAGKQGTIYKSETLDTVFVNPLLFGKQKAEVYSYVGLVLSSVEAIGETEWKQSEEVREVDSLLSSEGAEIFFKVSPENVVNAQKVLQEITPLLEDPNNLPKSEFLSKFNVLVRFIMFMNSEQLTQMTDGMEVARTSTNVAKNKMWAIYRDAVAQAGTVAAFKEIKSWILSKKIQGEEAAEVIASVPSSLDYSDKEIANEFFELAFNPVVVEQRYLNTSALLAATKFFRSGKENVFVVEKVIPRFASELKKAIEEDNSSKAQVYIRTLGNLAHPDILKVFAPYFEGKITVTKYLRTQMVISLKTLANMKNEYVRAVLFSILRNTAEPYEVRVAAVLNIFLAFPTSEMMQIMAHMTNDDPSVQVRGVIATSISFAANLKDPRFAQLAKTAQAVSSIVSKTKFGYRASADSIIDDYTSNDDLAHFRELSFIGSDDSSTPKYHRTALRLRGNGLTEEDWMSWSVSDVQDLFNSMLDLMVADQYPETDFKFSAEKIAKELNIKRENEPLEGAFFIDNLNQQRLFTFGQKDLRNLIGEYFGKVSKLFSGDVNQFTKVIIAKQVVVTFPLAAGFPFVYVYSEPTLFDIESVASRDNASPFTFDVKFTYSRNLDGSVGFLDTFSGVYASSGVINKLQYFVPAKVTVTPTLYVNVDLKFEISLPEKDANLIHMSVFPYTSLQKMHSALAVSEDPSTKVIMGSTPVLDTDLTIGESAGVSLNLKGHSYSTDFKKNIFASDLLTNVRNLLYQNDIACTHFDLKYVAKDTKNKKISTTMLFETLFDFKGDDELKPAGYLTDLIGNSVNRRKKLAGQAASGIEYAKVRIADVSVVFDGENKKEFVYTSALATNPLDNKVQAIIYTSGCVPINAVIKIVKPKTVPLNFEKALKNEIKVQYEVDFKYGNSDNILFKGIGQRSKEYTERLSNDPVGKKCLEETSNKNFYQRDCYKMIVKAHAPDYFKGTVTYKDVNPVLLNATYKIYNIFKHFTTWEEDEDLLKATEDGKVEIEAQAFYYDNYINYKFNTKYGEFRMNNVEGRSYYPYAMALYTPVTHWERSYNWFTGYQYLPFCTVDDNKIWTFSGRSYDYRLTGSWHVAMVDESGENGNKLVILVKRAGDNDEEVYVSYSTKSGYYVEIQINSKTYEVTSNAKKVAENAVTTYFDEVFKVPLVEYYYSMEDNYQVYSLNNGAIRFIYDDHRLVIFSDDHRSTTRGLCGQSTSQPSDDFMTPYGLVDLPELYGASFSLEGEGSDPKTVELKKQAKLKAYQPVTEYTNILRSDDEWSKIKNESIKEL</sequence>
<gene>
    <name evidence="10" type="primary">LOC118280768</name>
</gene>
<organism evidence="9 10">
    <name type="scientific">Spodoptera frugiperda</name>
    <name type="common">Fall armyworm</name>
    <dbReference type="NCBI Taxonomy" id="7108"/>
    <lineage>
        <taxon>Eukaryota</taxon>
        <taxon>Metazoa</taxon>
        <taxon>Ecdysozoa</taxon>
        <taxon>Arthropoda</taxon>
        <taxon>Hexapoda</taxon>
        <taxon>Insecta</taxon>
        <taxon>Pterygota</taxon>
        <taxon>Neoptera</taxon>
        <taxon>Endopterygota</taxon>
        <taxon>Lepidoptera</taxon>
        <taxon>Glossata</taxon>
        <taxon>Ditrysia</taxon>
        <taxon>Noctuoidea</taxon>
        <taxon>Noctuidae</taxon>
        <taxon>Amphipyrinae</taxon>
        <taxon>Spodoptera</taxon>
    </lineage>
</organism>
<keyword evidence="9" id="KW-1185">Reference proteome</keyword>
<dbReference type="PROSITE" id="PS51233">
    <property type="entry name" value="VWFD"/>
    <property type="match status" value="3"/>
</dbReference>
<dbReference type="SMART" id="SM00216">
    <property type="entry name" value="VWD"/>
    <property type="match status" value="3"/>
</dbReference>
<feature type="chain" id="PRO_5040464254" evidence="6">
    <location>
        <begin position="22"/>
        <end position="4688"/>
    </location>
</feature>
<dbReference type="GeneID" id="118280768"/>
<dbReference type="InterPro" id="IPR001846">
    <property type="entry name" value="VWF_type-D"/>
</dbReference>
<feature type="signal peptide" evidence="6">
    <location>
        <begin position="1"/>
        <end position="21"/>
    </location>
</feature>
<dbReference type="PANTHER" id="PTHR23345">
    <property type="entry name" value="VITELLOGENIN-RELATED"/>
    <property type="match status" value="1"/>
</dbReference>
<dbReference type="SUPFAM" id="SSF48431">
    <property type="entry name" value="Lipovitellin-phosvitin complex, superhelical domain"/>
    <property type="match status" value="3"/>
</dbReference>
<dbReference type="PANTHER" id="PTHR23345:SF15">
    <property type="entry name" value="VITELLOGENIN 1-RELATED"/>
    <property type="match status" value="1"/>
</dbReference>
<dbReference type="Gene3D" id="2.20.80.10">
    <property type="entry name" value="Lipovitellin-phosvitin complex, chain A, domain 4"/>
    <property type="match status" value="2"/>
</dbReference>
<dbReference type="GO" id="GO:0005319">
    <property type="term" value="F:lipid transporter activity"/>
    <property type="evidence" value="ECO:0007669"/>
    <property type="project" value="InterPro"/>
</dbReference>
<dbReference type="PROSITE" id="PS51211">
    <property type="entry name" value="VITELLOGENIN"/>
    <property type="match status" value="3"/>
</dbReference>
<dbReference type="RefSeq" id="XP_050555493.1">
    <property type="nucleotide sequence ID" value="XM_050699536.1"/>
</dbReference>
<dbReference type="InterPro" id="IPR011030">
    <property type="entry name" value="Lipovitellin_superhlx_dom"/>
</dbReference>
<dbReference type="InterPro" id="IPR015255">
    <property type="entry name" value="Vitellinogen_open_b-sht"/>
</dbReference>
<evidence type="ECO:0000259" key="7">
    <source>
        <dbReference type="PROSITE" id="PS51211"/>
    </source>
</evidence>
<reference evidence="10" key="1">
    <citation type="submission" date="2025-08" db="UniProtKB">
        <authorList>
            <consortium name="RefSeq"/>
        </authorList>
    </citation>
    <scope>IDENTIFICATION</scope>
    <source>
        <tissue evidence="10">Whole larval tissue</tissue>
    </source>
</reference>
<dbReference type="InterPro" id="IPR050733">
    <property type="entry name" value="Vitellogenin/Apolipophorin"/>
</dbReference>
<dbReference type="InterPro" id="IPR015819">
    <property type="entry name" value="Lipid_transp_b-sht_shell"/>
</dbReference>
<dbReference type="Pfam" id="PF09172">
    <property type="entry name" value="Vit_open_b-sht"/>
    <property type="match status" value="3"/>
</dbReference>
<dbReference type="OrthoDB" id="160294at2759"/>
<evidence type="ECO:0000313" key="9">
    <source>
        <dbReference type="Proteomes" id="UP000829999"/>
    </source>
</evidence>
<dbReference type="Proteomes" id="UP000829999">
    <property type="component" value="Chromosome 16"/>
</dbReference>
<dbReference type="InterPro" id="IPR015816">
    <property type="entry name" value="Vitellinogen_b-sht_N"/>
</dbReference>